<protein>
    <submittedName>
        <fullName evidence="9">PTS sugar transporter subunit IIB</fullName>
    </submittedName>
</protein>
<dbReference type="PROSITE" id="PS51100">
    <property type="entry name" value="PTS_EIIB_TYPE_3"/>
    <property type="match status" value="1"/>
</dbReference>
<gene>
    <name evidence="9" type="ORF">AKA01nite_16200</name>
</gene>
<proteinExistence type="predicted"/>
<name>A0A511AUX1_9LACT</name>
<accession>A0A511AUX1</accession>
<dbReference type="Gene3D" id="3.40.50.2300">
    <property type="match status" value="1"/>
</dbReference>
<evidence type="ECO:0000256" key="6">
    <source>
        <dbReference type="ARBA" id="ARBA00022777"/>
    </source>
</evidence>
<keyword evidence="6" id="KW-0418">Kinase</keyword>
<keyword evidence="5" id="KW-0598">Phosphotransferase system</keyword>
<feature type="domain" description="PTS EIIB type-3" evidence="8">
    <location>
        <begin position="1"/>
        <end position="104"/>
    </location>
</feature>
<dbReference type="PANTHER" id="PTHR34581">
    <property type="entry name" value="PTS SYSTEM N,N'-DIACETYLCHITOBIOSE-SPECIFIC EIIB COMPONENT"/>
    <property type="match status" value="1"/>
</dbReference>
<keyword evidence="3 9" id="KW-0762">Sugar transport</keyword>
<keyword evidence="2" id="KW-0597">Phosphoprotein</keyword>
<evidence type="ECO:0000259" key="8">
    <source>
        <dbReference type="PROSITE" id="PS51100"/>
    </source>
</evidence>
<organism evidence="9 10">
    <name type="scientific">Alkalibacterium kapii</name>
    <dbReference type="NCBI Taxonomy" id="426704"/>
    <lineage>
        <taxon>Bacteria</taxon>
        <taxon>Bacillati</taxon>
        <taxon>Bacillota</taxon>
        <taxon>Bacilli</taxon>
        <taxon>Lactobacillales</taxon>
        <taxon>Carnobacteriaceae</taxon>
        <taxon>Alkalibacterium</taxon>
    </lineage>
</organism>
<dbReference type="InterPro" id="IPR036095">
    <property type="entry name" value="PTS_EIIB-like_sf"/>
</dbReference>
<dbReference type="InterPro" id="IPR013012">
    <property type="entry name" value="PTS_EIIB_3"/>
</dbReference>
<keyword evidence="1" id="KW-0813">Transport</keyword>
<dbReference type="Proteomes" id="UP000321662">
    <property type="component" value="Unassembled WGS sequence"/>
</dbReference>
<evidence type="ECO:0000256" key="3">
    <source>
        <dbReference type="ARBA" id="ARBA00022597"/>
    </source>
</evidence>
<keyword evidence="4" id="KW-0808">Transferase</keyword>
<dbReference type="GO" id="GO:0008982">
    <property type="term" value="F:protein-N(PI)-phosphohistidine-sugar phosphotransferase activity"/>
    <property type="evidence" value="ECO:0007669"/>
    <property type="project" value="InterPro"/>
</dbReference>
<dbReference type="PANTHER" id="PTHR34581:SF2">
    <property type="entry name" value="PTS SYSTEM N,N'-DIACETYLCHITOBIOSE-SPECIFIC EIIB COMPONENT"/>
    <property type="match status" value="1"/>
</dbReference>
<evidence type="ECO:0000313" key="10">
    <source>
        <dbReference type="Proteomes" id="UP000321662"/>
    </source>
</evidence>
<keyword evidence="10" id="KW-1185">Reference proteome</keyword>
<dbReference type="OrthoDB" id="9808134at2"/>
<evidence type="ECO:0000256" key="7">
    <source>
        <dbReference type="PROSITE-ProRule" id="PRU00423"/>
    </source>
</evidence>
<evidence type="ECO:0000313" key="9">
    <source>
        <dbReference type="EMBL" id="GEK91998.1"/>
    </source>
</evidence>
<dbReference type="RefSeq" id="WP_146924800.1">
    <property type="nucleotide sequence ID" value="NZ_BJUY01000025.1"/>
</dbReference>
<evidence type="ECO:0000256" key="2">
    <source>
        <dbReference type="ARBA" id="ARBA00022553"/>
    </source>
</evidence>
<sequence length="104" mass="11639">MINILLVCSAGMSTSMLVKKMQEAAEKRDLEAKVWAVGDSESHEESKKADIILLGPQVKYLESKMKDRVNNEKPVSVIDMRVYGTMNGEKALDNALEAHKNFNK</sequence>
<evidence type="ECO:0000256" key="1">
    <source>
        <dbReference type="ARBA" id="ARBA00022448"/>
    </source>
</evidence>
<feature type="modified residue" description="Phosphocysteine; by EIIA" evidence="7">
    <location>
        <position position="8"/>
    </location>
</feature>
<dbReference type="InterPro" id="IPR051819">
    <property type="entry name" value="PTS_sugar-specific_EIIB"/>
</dbReference>
<dbReference type="EMBL" id="BJUY01000025">
    <property type="protein sequence ID" value="GEK91998.1"/>
    <property type="molecule type" value="Genomic_DNA"/>
</dbReference>
<comment type="caution">
    <text evidence="9">The sequence shown here is derived from an EMBL/GenBank/DDBJ whole genome shotgun (WGS) entry which is preliminary data.</text>
</comment>
<dbReference type="GO" id="GO:0009401">
    <property type="term" value="P:phosphoenolpyruvate-dependent sugar phosphotransferase system"/>
    <property type="evidence" value="ECO:0007669"/>
    <property type="project" value="UniProtKB-KW"/>
</dbReference>
<dbReference type="InterPro" id="IPR003501">
    <property type="entry name" value="PTS_EIIB_2/3"/>
</dbReference>
<dbReference type="GO" id="GO:0016301">
    <property type="term" value="F:kinase activity"/>
    <property type="evidence" value="ECO:0007669"/>
    <property type="project" value="UniProtKB-KW"/>
</dbReference>
<dbReference type="AlphaFoldDB" id="A0A511AUX1"/>
<evidence type="ECO:0000256" key="4">
    <source>
        <dbReference type="ARBA" id="ARBA00022679"/>
    </source>
</evidence>
<dbReference type="SUPFAM" id="SSF52794">
    <property type="entry name" value="PTS system IIB component-like"/>
    <property type="match status" value="1"/>
</dbReference>
<dbReference type="CDD" id="cd05564">
    <property type="entry name" value="PTS_IIB_chitobiose_lichenan"/>
    <property type="match status" value="1"/>
</dbReference>
<dbReference type="Pfam" id="PF02302">
    <property type="entry name" value="PTS_IIB"/>
    <property type="match status" value="1"/>
</dbReference>
<evidence type="ECO:0000256" key="5">
    <source>
        <dbReference type="ARBA" id="ARBA00022683"/>
    </source>
</evidence>
<reference evidence="9 10" key="1">
    <citation type="submission" date="2019-07" db="EMBL/GenBank/DDBJ databases">
        <title>Whole genome shotgun sequence of Alkalibacterium kapii NBRC 103247.</title>
        <authorList>
            <person name="Hosoyama A."/>
            <person name="Uohara A."/>
            <person name="Ohji S."/>
            <person name="Ichikawa N."/>
        </authorList>
    </citation>
    <scope>NUCLEOTIDE SEQUENCE [LARGE SCALE GENOMIC DNA]</scope>
    <source>
        <strain evidence="9 10">NBRC 103247</strain>
    </source>
</reference>